<feature type="domain" description="CNH" evidence="5">
    <location>
        <begin position="951"/>
        <end position="1293"/>
    </location>
</feature>
<dbReference type="PROSITE" id="PS50219">
    <property type="entry name" value="CNH"/>
    <property type="match status" value="1"/>
</dbReference>
<dbReference type="PANTHER" id="PTHR46572:SF1">
    <property type="entry name" value="RHO1 GUANINE NUCLEOTIDE EXCHANGE FACTOR TUS1"/>
    <property type="match status" value="1"/>
</dbReference>
<dbReference type="PANTHER" id="PTHR46572">
    <property type="entry name" value="RHO1 GDP-GTP EXCHANGE PROTEIN 1-RELATED"/>
    <property type="match status" value="1"/>
</dbReference>
<gene>
    <name evidence="6" type="ORF">AW171_hschr31756</name>
</gene>
<feature type="region of interest" description="Disordered" evidence="2">
    <location>
        <begin position="1"/>
        <end position="142"/>
    </location>
</feature>
<evidence type="ECO:0000313" key="7">
    <source>
        <dbReference type="Proteomes" id="UP000243052"/>
    </source>
</evidence>
<feature type="compositionally biased region" description="Polar residues" evidence="2">
    <location>
        <begin position="28"/>
        <end position="39"/>
    </location>
</feature>
<dbReference type="PROSITE" id="PS50003">
    <property type="entry name" value="PH_DOMAIN"/>
    <property type="match status" value="1"/>
</dbReference>
<feature type="region of interest" description="Disordered" evidence="2">
    <location>
        <begin position="813"/>
        <end position="833"/>
    </location>
</feature>
<dbReference type="InterPro" id="IPR011993">
    <property type="entry name" value="PH-like_dom_sf"/>
</dbReference>
<dbReference type="OrthoDB" id="660555at2759"/>
<keyword evidence="1" id="KW-0344">Guanine-nucleotide releasing factor</keyword>
<dbReference type="SMART" id="SM00036">
    <property type="entry name" value="CNH"/>
    <property type="match status" value="1"/>
</dbReference>
<evidence type="ECO:0000313" key="6">
    <source>
        <dbReference type="EMBL" id="AMD19894.1"/>
    </source>
</evidence>
<proteinExistence type="predicted"/>
<dbReference type="Pfam" id="PF00780">
    <property type="entry name" value="CNH"/>
    <property type="match status" value="1"/>
</dbReference>
<dbReference type="PROSITE" id="PS50010">
    <property type="entry name" value="DH_2"/>
    <property type="match status" value="1"/>
</dbReference>
<dbReference type="InterPro" id="IPR000219">
    <property type="entry name" value="DH_dom"/>
</dbReference>
<dbReference type="SUPFAM" id="SSF50729">
    <property type="entry name" value="PH domain-like"/>
    <property type="match status" value="1"/>
</dbReference>
<dbReference type="Gene3D" id="1.20.900.10">
    <property type="entry name" value="Dbl homology (DH) domain"/>
    <property type="match status" value="1"/>
</dbReference>
<dbReference type="RefSeq" id="XP_017986890.1">
    <property type="nucleotide sequence ID" value="XM_018131222.1"/>
</dbReference>
<organism evidence="6 7">
    <name type="scientific">Eremothecium sinecaudum</name>
    <dbReference type="NCBI Taxonomy" id="45286"/>
    <lineage>
        <taxon>Eukaryota</taxon>
        <taxon>Fungi</taxon>
        <taxon>Dikarya</taxon>
        <taxon>Ascomycota</taxon>
        <taxon>Saccharomycotina</taxon>
        <taxon>Saccharomycetes</taxon>
        <taxon>Saccharomycetales</taxon>
        <taxon>Saccharomycetaceae</taxon>
        <taxon>Eremothecium</taxon>
    </lineage>
</organism>
<keyword evidence="7" id="KW-1185">Reference proteome</keyword>
<dbReference type="InterPro" id="IPR001849">
    <property type="entry name" value="PH_domain"/>
</dbReference>
<feature type="compositionally biased region" description="Polar residues" evidence="2">
    <location>
        <begin position="1"/>
        <end position="10"/>
    </location>
</feature>
<evidence type="ECO:0000256" key="1">
    <source>
        <dbReference type="ARBA" id="ARBA00022658"/>
    </source>
</evidence>
<dbReference type="SUPFAM" id="SSF48065">
    <property type="entry name" value="DBL homology domain (DH-domain)"/>
    <property type="match status" value="1"/>
</dbReference>
<dbReference type="Proteomes" id="UP000243052">
    <property type="component" value="Chromosome iii"/>
</dbReference>
<dbReference type="Gene3D" id="2.30.29.30">
    <property type="entry name" value="Pleckstrin-homology domain (PH domain)/Phosphotyrosine-binding domain (PTB)"/>
    <property type="match status" value="1"/>
</dbReference>
<dbReference type="SMART" id="SM00325">
    <property type="entry name" value="RhoGEF"/>
    <property type="match status" value="1"/>
</dbReference>
<feature type="compositionally biased region" description="Polar residues" evidence="2">
    <location>
        <begin position="51"/>
        <end position="60"/>
    </location>
</feature>
<dbReference type="InterPro" id="IPR001180">
    <property type="entry name" value="CNH_dom"/>
</dbReference>
<dbReference type="InterPro" id="IPR035899">
    <property type="entry name" value="DBL_dom_sf"/>
</dbReference>
<dbReference type="EMBL" id="CP014243">
    <property type="protein sequence ID" value="AMD19894.1"/>
    <property type="molecule type" value="Genomic_DNA"/>
</dbReference>
<reference evidence="6 7" key="1">
    <citation type="submission" date="2016-01" db="EMBL/GenBank/DDBJ databases">
        <title>Genome sequence of the yeast Holleya sinecauda.</title>
        <authorList>
            <person name="Dietrich F.S."/>
        </authorList>
    </citation>
    <scope>NUCLEOTIDE SEQUENCE [LARGE SCALE GENOMIC DNA]</scope>
    <source>
        <strain evidence="6 7">ATCC 58844</strain>
    </source>
</reference>
<feature type="domain" description="DH" evidence="4">
    <location>
        <begin position="480"/>
        <end position="670"/>
    </location>
</feature>
<name>A0A0X8HR35_9SACH</name>
<dbReference type="STRING" id="45286.A0A0X8HR35"/>
<dbReference type="SMART" id="SM00233">
    <property type="entry name" value="PH"/>
    <property type="match status" value="1"/>
</dbReference>
<dbReference type="InterPro" id="IPR052233">
    <property type="entry name" value="Rho-type_GEFs"/>
</dbReference>
<protein>
    <submittedName>
        <fullName evidence="6">HCL257Cp</fullName>
    </submittedName>
</protein>
<evidence type="ECO:0000259" key="5">
    <source>
        <dbReference type="PROSITE" id="PS50219"/>
    </source>
</evidence>
<evidence type="ECO:0000259" key="4">
    <source>
        <dbReference type="PROSITE" id="PS50010"/>
    </source>
</evidence>
<feature type="domain" description="PH" evidence="3">
    <location>
        <begin position="725"/>
        <end position="892"/>
    </location>
</feature>
<sequence length="1316" mass="149446">MGSSRSSWDNNEQEYRPNLPQLPPLLTRNLSSNGHQTRTGWKPSTDEEVPLSQTSSQGPWSENGRFKRPIISPFSPENGVGTFQSLEHSSSVSCTSKDDSLKVDSINSTGESSRTRRKSMVKVYPTESDEELPIPTTPEGPQSSVFGLTSSTTPVIYNSPFVGDTSSEFMKAINHHHHTDSAGSFSTPVSADDTFEDLLPPQLPARSGAGFDWQLPSWKSSFEDVANISVLGTPPPLHPQHPNRLRKHSDNTITGSISSYYSNSNYAFNGYRRQGSFGSVSKGIPLEHAPNVIAPTQLFSIDLLDEKKLYQCYCVYKLSDIYEWLLKIYFEWFTEYIFDKIEFIQLVQLLLEFQLPTNYEQDVIDKNVDRIIASLVQQGAVRFESNLEPLAGEYTVIVSGLDIRGIFTEILPCYSYDHKRDMVTDQLYSCHCNSCPLQLANRKRRGIQLSDVINKSVGLWTDYWNLTEEDLADINPKEIMRQSFIFDLIILEERTLNMANAAIEIYGKRFYSDLLPDDKNIKALAFDIFHPLIELHKDFLLAPIFSKLESKGKFIDGVGRIYYKWCHEAVTPYLQYAESMATVHEVINWEKSHNTKFADWLKEVDESPEVTRTKLYHDVVFFGGFFKSLQNIPVTLRSILKVTDPSIDDYEHLEMAITEIEKLNALVDKTHGEAVDQRKLNRLSRQLIVGSSSTTVSYVNISSEGNEYSLAKEKLNLKLTEKTRKLLKEGVVFKKRELWLDPLPTYVILLDNYFLITEIVIKGYDKKYKLYERPIPIDYLSLETKNDFASPAKTSPDKESALNTDMQNMQLNMHPRSSSSSGKVATSNNGSNNLPMSKSLSKLPVINNSEAADDISYSFKVRNTATNESFSFLLPTAEERDAWKTAIVESVRRHTSSNDRQIFKLSFLTDLFCYDERQAPTNLHVAPEGSVIDLALKSHQSSEHSSDSLIMADVNCCCTFNTVSRSYVLCGSNRGLFVATSDKTTVWKLILTLPKITQLEINEKLNLLFVLSDRKLCYFSLPNIIGAFHDSTYLPQGKLAGILLRDKVTFFRVAEDFCNFRQIFYERKGKIVILTPELDKITSRFRFFKFYKEFKIPANNTALLSSEIEDIVIFKMSFMVCTSKGVILFNDSFNDEGIVLPSMLNDPEMMNPTINLSSNPFKSERATGSKKDSSKLRMAEYVRRDIISNKTKPITCFQLSQNDFILVFDEAVIRLNRNGEIPKWKEDILVLDFYCTSAAMNNEFLILIGENLIQIYDFNYTGNIVNNTLSNLAPVQIIKGKRIRLLSSKKDNNAVIVLSHPNIQGRQLILAFGLAS</sequence>
<evidence type="ECO:0000259" key="3">
    <source>
        <dbReference type="PROSITE" id="PS50003"/>
    </source>
</evidence>
<dbReference type="GO" id="GO:0005085">
    <property type="term" value="F:guanyl-nucleotide exchange factor activity"/>
    <property type="evidence" value="ECO:0007669"/>
    <property type="project" value="UniProtKB-KW"/>
</dbReference>
<evidence type="ECO:0000256" key="2">
    <source>
        <dbReference type="SAM" id="MobiDB-lite"/>
    </source>
</evidence>
<accession>A0A0X8HR35</accession>
<dbReference type="GeneID" id="28723120"/>
<dbReference type="Pfam" id="PF00621">
    <property type="entry name" value="RhoGEF"/>
    <property type="match status" value="1"/>
</dbReference>